<dbReference type="Pfam" id="PF23213">
    <property type="entry name" value="DUF7065"/>
    <property type="match status" value="1"/>
</dbReference>
<evidence type="ECO:0000259" key="2">
    <source>
        <dbReference type="Pfam" id="PF23213"/>
    </source>
</evidence>
<dbReference type="EMBL" id="LZIT01000322">
    <property type="protein sequence ID" value="OBG28481.1"/>
    <property type="molecule type" value="Genomic_DNA"/>
</dbReference>
<evidence type="ECO:0000313" key="4">
    <source>
        <dbReference type="Proteomes" id="UP000092086"/>
    </source>
</evidence>
<name>A0ABD6NUB9_9MYCO</name>
<protein>
    <recommendedName>
        <fullName evidence="2">DUF7065 domain-containing protein</fullName>
    </recommendedName>
</protein>
<organism evidence="3 4">
    <name type="scientific">Mycobacterium alsense</name>
    <dbReference type="NCBI Taxonomy" id="324058"/>
    <lineage>
        <taxon>Bacteria</taxon>
        <taxon>Bacillati</taxon>
        <taxon>Actinomycetota</taxon>
        <taxon>Actinomycetes</taxon>
        <taxon>Mycobacteriales</taxon>
        <taxon>Mycobacteriaceae</taxon>
        <taxon>Mycobacterium</taxon>
    </lineage>
</organism>
<feature type="domain" description="DUF7065" evidence="2">
    <location>
        <begin position="117"/>
        <end position="192"/>
    </location>
</feature>
<dbReference type="InterPro" id="IPR055493">
    <property type="entry name" value="DUF7065"/>
</dbReference>
<feature type="region of interest" description="Disordered" evidence="1">
    <location>
        <begin position="190"/>
        <end position="223"/>
    </location>
</feature>
<dbReference type="Proteomes" id="UP000092086">
    <property type="component" value="Unassembled WGS sequence"/>
</dbReference>
<proteinExistence type="predicted"/>
<dbReference type="AlphaFoldDB" id="A0ABD6NUB9"/>
<accession>A0ABD6NUB9</accession>
<feature type="compositionally biased region" description="Basic and acidic residues" evidence="1">
    <location>
        <begin position="204"/>
        <end position="223"/>
    </location>
</feature>
<comment type="caution">
    <text evidence="3">The sequence shown here is derived from an EMBL/GenBank/DDBJ whole genome shotgun (WGS) entry which is preliminary data.</text>
</comment>
<dbReference type="RefSeq" id="WP_067320720.1">
    <property type="nucleotide sequence ID" value="NZ_LZIT01000322.1"/>
</dbReference>
<sequence>MATPATEPSAGITADTPFGPDDDTFHTPRDDNPYWAETTWWSFNVPERKIGCWLHATCHTNRAAVTWRVYLWDPTGARPNNLAYYRISPDTPMAFADADLRDITFPGGGFSVQALRPLTEYRIGYADAAADFAVRFDFRAVHPPRRYTPGEPPIMFSPHLDQLGHITGEVVLRGERIPLDCYSVRDRTWGPRGGPAPAGAKPNGRSDFERVRDPHGPRWRQVERQRGRGRIQYIFGHSGPSTGFLSYVRPQDGDASGWSPLNHGWLLKDGRFERLDKSASAMKNFRDPVTGWSSHMEVRLTDVAGRSMAAEGFSVSHACEHGGGSTALMRWEFDGEIGWGEDQDVWHPKHFAEMLDALHAVRDAGPD</sequence>
<feature type="region of interest" description="Disordered" evidence="1">
    <location>
        <begin position="1"/>
        <end position="29"/>
    </location>
</feature>
<gene>
    <name evidence="3" type="ORF">A5672_03930</name>
</gene>
<evidence type="ECO:0000313" key="3">
    <source>
        <dbReference type="EMBL" id="OBG28481.1"/>
    </source>
</evidence>
<evidence type="ECO:0000256" key="1">
    <source>
        <dbReference type="SAM" id="MobiDB-lite"/>
    </source>
</evidence>
<reference evidence="3 4" key="1">
    <citation type="submission" date="2016-06" db="EMBL/GenBank/DDBJ databases">
        <authorList>
            <person name="Sutton G."/>
            <person name="Brinkac L."/>
            <person name="Sanka R."/>
            <person name="Adams M."/>
            <person name="Lau E."/>
            <person name="Sam S."/>
            <person name="Sreng N."/>
            <person name="Him V."/>
            <person name="Kerleguer A."/>
            <person name="Cheng S."/>
        </authorList>
    </citation>
    <scope>NUCLEOTIDE SEQUENCE [LARGE SCALE GENOMIC DNA]</scope>
    <source>
        <strain evidence="3 4">E2978</strain>
    </source>
</reference>